<dbReference type="Gramene" id="OBART10G12750.1">
    <property type="protein sequence ID" value="OBART10G12750.1"/>
    <property type="gene ID" value="OBART10G12750"/>
</dbReference>
<reference evidence="2" key="1">
    <citation type="journal article" date="2009" name="Rice">
        <title>De Novo Next Generation Sequencing of Plant Genomes.</title>
        <authorList>
            <person name="Rounsley S."/>
            <person name="Marri P.R."/>
            <person name="Yu Y."/>
            <person name="He R."/>
            <person name="Sisneros N."/>
            <person name="Goicoechea J.L."/>
            <person name="Lee S.J."/>
            <person name="Angelova A."/>
            <person name="Kudrna D."/>
            <person name="Luo M."/>
            <person name="Affourtit J."/>
            <person name="Desany B."/>
            <person name="Knight J."/>
            <person name="Niazi F."/>
            <person name="Egholm M."/>
            <person name="Wing R.A."/>
        </authorList>
    </citation>
    <scope>NUCLEOTIDE SEQUENCE [LARGE SCALE GENOMIC DNA]</scope>
    <source>
        <strain evidence="2">cv. IRGC 105608</strain>
    </source>
</reference>
<evidence type="ECO:0000313" key="2">
    <source>
        <dbReference type="EnsemblPlants" id="OBART10G12750.1"/>
    </source>
</evidence>
<keyword evidence="3" id="KW-1185">Reference proteome</keyword>
<dbReference type="AlphaFoldDB" id="A0A0D3HEJ1"/>
<dbReference type="Pfam" id="PF05691">
    <property type="entry name" value="Raffinose_syn"/>
    <property type="match status" value="1"/>
</dbReference>
<dbReference type="STRING" id="65489.A0A0D3HEJ1"/>
<dbReference type="PaxDb" id="65489-OBART10G12750.1"/>
<organism evidence="2">
    <name type="scientific">Oryza barthii</name>
    <dbReference type="NCBI Taxonomy" id="65489"/>
    <lineage>
        <taxon>Eukaryota</taxon>
        <taxon>Viridiplantae</taxon>
        <taxon>Streptophyta</taxon>
        <taxon>Embryophyta</taxon>
        <taxon>Tracheophyta</taxon>
        <taxon>Spermatophyta</taxon>
        <taxon>Magnoliopsida</taxon>
        <taxon>Liliopsida</taxon>
        <taxon>Poales</taxon>
        <taxon>Poaceae</taxon>
        <taxon>BOP clade</taxon>
        <taxon>Oryzoideae</taxon>
        <taxon>Oryzeae</taxon>
        <taxon>Oryzinae</taxon>
        <taxon>Oryza</taxon>
    </lineage>
</organism>
<keyword evidence="1" id="KW-0119">Carbohydrate metabolism</keyword>
<dbReference type="Proteomes" id="UP000026960">
    <property type="component" value="Chromosome 10"/>
</dbReference>
<proteinExistence type="predicted"/>
<accession>A0A0D3HEJ1</accession>
<dbReference type="HOGENOM" id="CLU_1236681_0_0_1"/>
<name>A0A0D3HEJ1_9ORYZ</name>
<reference evidence="2" key="2">
    <citation type="submission" date="2015-03" db="UniProtKB">
        <authorList>
            <consortium name="EnsemblPlants"/>
        </authorList>
    </citation>
    <scope>IDENTIFICATION</scope>
</reference>
<dbReference type="EnsemblPlants" id="OBART10G12750.1">
    <property type="protein sequence ID" value="OBART10G12750.1"/>
    <property type="gene ID" value="OBART10G12750"/>
</dbReference>
<protein>
    <submittedName>
        <fullName evidence="2">Uncharacterized protein</fullName>
    </submittedName>
</protein>
<sequence length="224" mass="24146">MAKLKSSVPLAECRLGYPAWRRQQRRWRRLLHRLLRGGRKRCCGNGDGVDRFTVYFVEAQKLQLLRRDESFELTLDPFTYELLSERRIGLAPIGLANILNVGGAVQGFQTARKDGGGGDMAAEVAVKDAKEMVAYSSARLWAGARGEAAKERHGWSWAEDGELDVPAMESGLGKDAADDLDGGGSLGGGGLVVEVEGGLGALDGGHEEGVEGAFPSIRNFSPLF</sequence>
<evidence type="ECO:0000256" key="1">
    <source>
        <dbReference type="ARBA" id="ARBA00023277"/>
    </source>
</evidence>
<evidence type="ECO:0000313" key="3">
    <source>
        <dbReference type="Proteomes" id="UP000026960"/>
    </source>
</evidence>
<dbReference type="InterPro" id="IPR008811">
    <property type="entry name" value="Glycosyl_hydrolases_36"/>
</dbReference>